<evidence type="ECO:0000313" key="2">
    <source>
        <dbReference type="EMBL" id="GFH54195.1"/>
    </source>
</evidence>
<dbReference type="PROSITE" id="PS51450">
    <property type="entry name" value="LRR"/>
    <property type="match status" value="1"/>
</dbReference>
<evidence type="ECO:0000313" key="3">
    <source>
        <dbReference type="Proteomes" id="UP001054902"/>
    </source>
</evidence>
<sequence>MKTISKIGDCGSALSIDNLEGGTTTYSSIPERQKNDQRLSMKMVKVSSYKRNHNGEMKSPFQNQTYFVPKLLERSCSRGNFKSINFHSAISKNIEKNGYEFYKNKDMQNKRSRSLVQRTPSPDPTKIFEIASNTGTQSNKPPMQSIYHKKRDMCTLGDKMSAIPASIVSAKDKKRKSTDEVDNAFIEMSPSTKRLTVETGNLEQLSLSPNHISETSSLTPSVVRVIPPSRKGIHEASRIIRSRVGIVSIPTEKDYTMLCFTPFRKLSQNQDRDDPLDAMLAMKPFKDRNESLYLYHPVQAYKFVSFSNRKTFIFNPNGSQSSPLKITVSESHEVLNRLSSAFWPGTITIFAPIRSRSHTISRDESLNPSEEERQSRVDAHGSMSSFASLNSLTSEDNDTSGDVSEMATKEVPVLPDSILRSGHELSILEDGPQQEFIAMRCPSHPLARKILSETYAESEKHIGRPLKGAIIGTDFCSTQKTCKDVCKTMSSLKQEFKNDHTVHVVNGEDRLELFSVPPCQFSGLPSVSLIIDAPHREVILMRCVDKMNTNSNQRSEGNDDFDVGVRNVSRALLHVNSDSIKARAIAAVMAKWNVREVVV</sequence>
<comment type="caution">
    <text evidence="2">The sequence shown here is derived from an EMBL/GenBank/DDBJ whole genome shotgun (WGS) entry which is preliminary data.</text>
</comment>
<proteinExistence type="predicted"/>
<keyword evidence="3" id="KW-1185">Reference proteome</keyword>
<dbReference type="Proteomes" id="UP001054902">
    <property type="component" value="Unassembled WGS sequence"/>
</dbReference>
<dbReference type="AlphaFoldDB" id="A0AAD3D037"/>
<protein>
    <submittedName>
        <fullName evidence="2">Uncharacterized protein</fullName>
    </submittedName>
</protein>
<evidence type="ECO:0000256" key="1">
    <source>
        <dbReference type="SAM" id="MobiDB-lite"/>
    </source>
</evidence>
<gene>
    <name evidence="2" type="ORF">CTEN210_10672</name>
</gene>
<name>A0AAD3D037_9STRA</name>
<dbReference type="EMBL" id="BLLK01000047">
    <property type="protein sequence ID" value="GFH54195.1"/>
    <property type="molecule type" value="Genomic_DNA"/>
</dbReference>
<feature type="region of interest" description="Disordered" evidence="1">
    <location>
        <begin position="359"/>
        <end position="380"/>
    </location>
</feature>
<accession>A0AAD3D037</accession>
<dbReference type="InterPro" id="IPR001611">
    <property type="entry name" value="Leu-rich_rpt"/>
</dbReference>
<reference evidence="2 3" key="1">
    <citation type="journal article" date="2021" name="Sci. Rep.">
        <title>The genome of the diatom Chaetoceros tenuissimus carries an ancient integrated fragment of an extant virus.</title>
        <authorList>
            <person name="Hongo Y."/>
            <person name="Kimura K."/>
            <person name="Takaki Y."/>
            <person name="Yoshida Y."/>
            <person name="Baba S."/>
            <person name="Kobayashi G."/>
            <person name="Nagasaki K."/>
            <person name="Hano T."/>
            <person name="Tomaru Y."/>
        </authorList>
    </citation>
    <scope>NUCLEOTIDE SEQUENCE [LARGE SCALE GENOMIC DNA]</scope>
    <source>
        <strain evidence="2 3">NIES-3715</strain>
    </source>
</reference>
<feature type="compositionally biased region" description="Basic and acidic residues" evidence="1">
    <location>
        <begin position="360"/>
        <end position="379"/>
    </location>
</feature>
<organism evidence="2 3">
    <name type="scientific">Chaetoceros tenuissimus</name>
    <dbReference type="NCBI Taxonomy" id="426638"/>
    <lineage>
        <taxon>Eukaryota</taxon>
        <taxon>Sar</taxon>
        <taxon>Stramenopiles</taxon>
        <taxon>Ochrophyta</taxon>
        <taxon>Bacillariophyta</taxon>
        <taxon>Coscinodiscophyceae</taxon>
        <taxon>Chaetocerotophycidae</taxon>
        <taxon>Chaetocerotales</taxon>
        <taxon>Chaetocerotaceae</taxon>
        <taxon>Chaetoceros</taxon>
    </lineage>
</organism>